<keyword evidence="2" id="KW-1185">Reference proteome</keyword>
<dbReference type="EMBL" id="JANBPW010003368">
    <property type="protein sequence ID" value="KAJ1937866.1"/>
    <property type="molecule type" value="Genomic_DNA"/>
</dbReference>
<protein>
    <submittedName>
        <fullName evidence="1">PAB-dependent poly(A)-specific ribonuclease subunit 3</fullName>
    </submittedName>
</protein>
<proteinExistence type="predicted"/>
<feature type="non-terminal residue" evidence="1">
    <location>
        <position position="1"/>
    </location>
</feature>
<evidence type="ECO:0000313" key="2">
    <source>
        <dbReference type="Proteomes" id="UP001150603"/>
    </source>
</evidence>
<accession>A0ACC1J509</accession>
<sequence>GAPASNAAAESSENHEQSKAAPAANSLEGFSKLSVGARPSYRKAGVDNKPTDHDLFMTLPSQKPHHNPHLLPVTHYAVDERLRRELVDEMHAESLVVESTLPARVHSYHAVSPLEAVPAGISGMSQQCVVKAQSINDGKQYCLRRVPGFRAKDDSSLHIIDKWKDIDHPNVVRVREAFTTRAFGDSSLIVVYDFKAMAMSLKRRIIDQQEIVSEARLWRVVLQITSALKAIHSAGLSARMLNAATVLITPEDRVYLNSCGLADLLMPETGYIIDVAQQEDLRAIGQILGLILGMNPENIAGIQGQTPAILPGASFSADFKQLFAYLHGRMTPVIAIDDVLRLAGPRMFAELDSARREADLYRTSLARETANGRIARLLCKLNFITERPEHIMDPEWSETGDRYLIKLFRDYVFHLVDDASRPVLDMAHVVGNLNKLDAGSSEKIMLMSRDGQSCLVVTYSEIKRCVDAAYGDLTVAARARK</sequence>
<organism evidence="1 2">
    <name type="scientific">Linderina macrospora</name>
    <dbReference type="NCBI Taxonomy" id="4868"/>
    <lineage>
        <taxon>Eukaryota</taxon>
        <taxon>Fungi</taxon>
        <taxon>Fungi incertae sedis</taxon>
        <taxon>Zoopagomycota</taxon>
        <taxon>Kickxellomycotina</taxon>
        <taxon>Kickxellomycetes</taxon>
        <taxon>Kickxellales</taxon>
        <taxon>Kickxellaceae</taxon>
        <taxon>Linderina</taxon>
    </lineage>
</organism>
<gene>
    <name evidence="1" type="primary">PAN3</name>
    <name evidence="1" type="ORF">FBU59_004625</name>
</gene>
<name>A0ACC1J509_9FUNG</name>
<comment type="caution">
    <text evidence="1">The sequence shown here is derived from an EMBL/GenBank/DDBJ whole genome shotgun (WGS) entry which is preliminary data.</text>
</comment>
<reference evidence="1" key="1">
    <citation type="submission" date="2022-07" db="EMBL/GenBank/DDBJ databases">
        <title>Phylogenomic reconstructions and comparative analyses of Kickxellomycotina fungi.</title>
        <authorList>
            <person name="Reynolds N.K."/>
            <person name="Stajich J.E."/>
            <person name="Barry K."/>
            <person name="Grigoriev I.V."/>
            <person name="Crous P."/>
            <person name="Smith M.E."/>
        </authorList>
    </citation>
    <scope>NUCLEOTIDE SEQUENCE</scope>
    <source>
        <strain evidence="1">NRRL 5244</strain>
    </source>
</reference>
<dbReference type="Proteomes" id="UP001150603">
    <property type="component" value="Unassembled WGS sequence"/>
</dbReference>
<evidence type="ECO:0000313" key="1">
    <source>
        <dbReference type="EMBL" id="KAJ1937866.1"/>
    </source>
</evidence>